<accession>A0ABQ6L703</accession>
<sequence length="91" mass="10555">MGLWHLHDTAQRFPFLVWFILASRAHPDILSNWRIYVYWILSRTGIMIPENYSHPYEHGNAVCVDDMGHNEIYGEKGPSDPRASSTDQPMP</sequence>
<name>A0ABQ6L703_ASPOZ</name>
<evidence type="ECO:0000256" key="1">
    <source>
        <dbReference type="SAM" id="MobiDB-lite"/>
    </source>
</evidence>
<evidence type="ECO:0000313" key="4">
    <source>
        <dbReference type="Proteomes" id="UP001165189"/>
    </source>
</evidence>
<gene>
    <name evidence="3" type="ORF">Aory05_001209300</name>
</gene>
<reference evidence="3" key="1">
    <citation type="submission" date="2023-04" db="EMBL/GenBank/DDBJ databases">
        <title>Aspergillus oryzae var. brunneus NBRC 4377.</title>
        <authorList>
            <person name="Ichikawa N."/>
            <person name="Sato H."/>
            <person name="Tonouchi N."/>
        </authorList>
    </citation>
    <scope>NUCLEOTIDE SEQUENCE</scope>
    <source>
        <strain evidence="3">NBRC 4377</strain>
    </source>
</reference>
<comment type="caution">
    <text evidence="3">The sequence shown here is derived from an EMBL/GenBank/DDBJ whole genome shotgun (WGS) entry which is preliminary data.</text>
</comment>
<proteinExistence type="predicted"/>
<feature type="compositionally biased region" description="Polar residues" evidence="1">
    <location>
        <begin position="82"/>
        <end position="91"/>
    </location>
</feature>
<keyword evidence="2" id="KW-0732">Signal</keyword>
<feature type="chain" id="PRO_5046889797" evidence="2">
    <location>
        <begin position="26"/>
        <end position="91"/>
    </location>
</feature>
<dbReference type="EMBL" id="BSYB01000076">
    <property type="protein sequence ID" value="GMG53828.1"/>
    <property type="molecule type" value="Genomic_DNA"/>
</dbReference>
<evidence type="ECO:0000256" key="2">
    <source>
        <dbReference type="SAM" id="SignalP"/>
    </source>
</evidence>
<evidence type="ECO:0000313" key="3">
    <source>
        <dbReference type="EMBL" id="GMG53828.1"/>
    </source>
</evidence>
<dbReference type="Proteomes" id="UP001165189">
    <property type="component" value="Unassembled WGS sequence"/>
</dbReference>
<keyword evidence="4" id="KW-1185">Reference proteome</keyword>
<feature type="region of interest" description="Disordered" evidence="1">
    <location>
        <begin position="70"/>
        <end position="91"/>
    </location>
</feature>
<protein>
    <submittedName>
        <fullName evidence="3">Unnamed protein product</fullName>
    </submittedName>
</protein>
<feature type="signal peptide" evidence="2">
    <location>
        <begin position="1"/>
        <end position="25"/>
    </location>
</feature>
<organism evidence="3 4">
    <name type="scientific">Aspergillus oryzae var. brunneus</name>
    <dbReference type="NCBI Taxonomy" id="332754"/>
    <lineage>
        <taxon>Eukaryota</taxon>
        <taxon>Fungi</taxon>
        <taxon>Dikarya</taxon>
        <taxon>Ascomycota</taxon>
        <taxon>Pezizomycotina</taxon>
        <taxon>Eurotiomycetes</taxon>
        <taxon>Eurotiomycetidae</taxon>
        <taxon>Eurotiales</taxon>
        <taxon>Aspergillaceae</taxon>
        <taxon>Aspergillus</taxon>
        <taxon>Aspergillus subgen. Circumdati</taxon>
    </lineage>
</organism>
<feature type="compositionally biased region" description="Basic and acidic residues" evidence="1">
    <location>
        <begin position="70"/>
        <end position="79"/>
    </location>
</feature>